<sequence>MWLLNRILVIALLTGVAVSSGCSTLKYATKKEAIKHVYIAPVTNRTPEEGADIFFSKAADEAFYTDSRFMVDMQPIPDETIIIKPTVKNISSYSVGYNIYDQAIEYKINVTATIKLIKYGYKHPFKTFTISAYEFYSAVGSPSEVEQRKKEAIEAAAKKIFRELGEKLLEEESGKSN</sequence>
<reference evidence="2" key="1">
    <citation type="submission" date="2017-06" db="EMBL/GenBank/DDBJ databases">
        <authorList>
            <person name="Varghese N."/>
            <person name="Submissions S."/>
        </authorList>
    </citation>
    <scope>NUCLEOTIDE SEQUENCE [LARGE SCALE GENOMIC DNA]</scope>
    <source>
        <strain evidence="2">DSM 15668</strain>
    </source>
</reference>
<dbReference type="Pfam" id="PF04390">
    <property type="entry name" value="LptE"/>
    <property type="match status" value="1"/>
</dbReference>
<organism evidence="1 2">
    <name type="scientific">Desulfurobacterium atlanticum</name>
    <dbReference type="NCBI Taxonomy" id="240169"/>
    <lineage>
        <taxon>Bacteria</taxon>
        <taxon>Pseudomonadati</taxon>
        <taxon>Aquificota</taxon>
        <taxon>Aquificia</taxon>
        <taxon>Desulfurobacteriales</taxon>
        <taxon>Desulfurobacteriaceae</taxon>
        <taxon>Desulfurobacterium</taxon>
    </lineage>
</organism>
<evidence type="ECO:0008006" key="3">
    <source>
        <dbReference type="Google" id="ProtNLM"/>
    </source>
</evidence>
<keyword evidence="2" id="KW-1185">Reference proteome</keyword>
<dbReference type="GO" id="GO:0043165">
    <property type="term" value="P:Gram-negative-bacterium-type cell outer membrane assembly"/>
    <property type="evidence" value="ECO:0007669"/>
    <property type="project" value="InterPro"/>
</dbReference>
<gene>
    <name evidence="1" type="ORF">SAMN06265340_105119</name>
</gene>
<dbReference type="PROSITE" id="PS51257">
    <property type="entry name" value="PROKAR_LIPOPROTEIN"/>
    <property type="match status" value="1"/>
</dbReference>
<dbReference type="GO" id="GO:0019867">
    <property type="term" value="C:outer membrane"/>
    <property type="evidence" value="ECO:0007669"/>
    <property type="project" value="InterPro"/>
</dbReference>
<dbReference type="InterPro" id="IPR007485">
    <property type="entry name" value="LPS_assembly_LptE"/>
</dbReference>
<dbReference type="Proteomes" id="UP000198405">
    <property type="component" value="Unassembled WGS sequence"/>
</dbReference>
<dbReference type="EMBL" id="FZOB01000005">
    <property type="protein sequence ID" value="SNR76286.1"/>
    <property type="molecule type" value="Genomic_DNA"/>
</dbReference>
<dbReference type="AlphaFoldDB" id="A0A238YYI6"/>
<proteinExistence type="predicted"/>
<evidence type="ECO:0000313" key="2">
    <source>
        <dbReference type="Proteomes" id="UP000198405"/>
    </source>
</evidence>
<name>A0A238YYI6_9BACT</name>
<protein>
    <recommendedName>
        <fullName evidence="3">Lipopolysaccharide-assembly</fullName>
    </recommendedName>
</protein>
<dbReference type="RefSeq" id="WP_180706439.1">
    <property type="nucleotide sequence ID" value="NZ_FZOB01000005.1"/>
</dbReference>
<evidence type="ECO:0000313" key="1">
    <source>
        <dbReference type="EMBL" id="SNR76286.1"/>
    </source>
</evidence>
<accession>A0A238YYI6</accession>